<feature type="chain" id="PRO_5046379046" description="Porin" evidence="1">
    <location>
        <begin position="22"/>
        <end position="225"/>
    </location>
</feature>
<evidence type="ECO:0008006" key="4">
    <source>
        <dbReference type="Google" id="ProtNLM"/>
    </source>
</evidence>
<evidence type="ECO:0000256" key="1">
    <source>
        <dbReference type="SAM" id="SignalP"/>
    </source>
</evidence>
<keyword evidence="1" id="KW-0732">Signal</keyword>
<organism evidence="2 3">
    <name type="scientific">[Mycobacterium] kokjensenii</name>
    <dbReference type="NCBI Taxonomy" id="3064287"/>
    <lineage>
        <taxon>Bacteria</taxon>
        <taxon>Bacillati</taxon>
        <taxon>Actinomycetota</taxon>
        <taxon>Actinomycetes</taxon>
        <taxon>Mycobacteriales</taxon>
        <taxon>Mycobacteriaceae</taxon>
        <taxon>Mycolicibacter</taxon>
    </lineage>
</organism>
<protein>
    <recommendedName>
        <fullName evidence="4">Porin</fullName>
    </recommendedName>
</protein>
<keyword evidence="3" id="KW-1185">Reference proteome</keyword>
<sequence>MRINALTALAGAAMGCGAALAAPAVADVIDDAWPYGSSYPLALPGFALIAQGHGTNEGQDAFGPVTDSWGDYVATHTIGGSDSWYTVHDRTFIIPGLYTDQRTEVTGIVDDSTDYPGVGTIFDKIELFRSNSPIGAIDWFTTTSINDPDRGYATQFTLTPLLNNTFVFTDAGIKDVMSGFGQQFTLFEVPFSDTSGAGGATGVDDGFTQLMAELTDPALNTTDLA</sequence>
<accession>A0ABM9LT84</accession>
<reference evidence="2 3" key="1">
    <citation type="submission" date="2023-08" db="EMBL/GenBank/DDBJ databases">
        <authorList>
            <person name="Folkvardsen B D."/>
            <person name="Norman A."/>
        </authorList>
    </citation>
    <scope>NUCLEOTIDE SEQUENCE [LARGE SCALE GENOMIC DNA]</scope>
    <source>
        <strain evidence="2 3">Mu0083</strain>
    </source>
</reference>
<dbReference type="EMBL" id="OY726394">
    <property type="protein sequence ID" value="CAJ1504360.1"/>
    <property type="molecule type" value="Genomic_DNA"/>
</dbReference>
<gene>
    <name evidence="2" type="ORF">MU0083_003417</name>
</gene>
<feature type="signal peptide" evidence="1">
    <location>
        <begin position="1"/>
        <end position="21"/>
    </location>
</feature>
<proteinExistence type="predicted"/>
<name>A0ABM9LT84_9MYCO</name>
<dbReference type="Proteomes" id="UP001190336">
    <property type="component" value="Chromosome"/>
</dbReference>
<evidence type="ECO:0000313" key="2">
    <source>
        <dbReference type="EMBL" id="CAJ1504360.1"/>
    </source>
</evidence>
<evidence type="ECO:0000313" key="3">
    <source>
        <dbReference type="Proteomes" id="UP001190336"/>
    </source>
</evidence>
<dbReference type="PROSITE" id="PS51257">
    <property type="entry name" value="PROKAR_LIPOPROTEIN"/>
    <property type="match status" value="1"/>
</dbReference>
<dbReference type="RefSeq" id="WP_308474111.1">
    <property type="nucleotide sequence ID" value="NZ_OY726394.1"/>
</dbReference>